<dbReference type="Proteomes" id="UP000604046">
    <property type="component" value="Unassembled WGS sequence"/>
</dbReference>
<gene>
    <name evidence="1" type="primary">CYP704B1</name>
    <name evidence="1" type="ORF">SNAT2548_LOCUS14458</name>
</gene>
<organism evidence="1 2">
    <name type="scientific">Symbiodinium natans</name>
    <dbReference type="NCBI Taxonomy" id="878477"/>
    <lineage>
        <taxon>Eukaryota</taxon>
        <taxon>Sar</taxon>
        <taxon>Alveolata</taxon>
        <taxon>Dinophyceae</taxon>
        <taxon>Suessiales</taxon>
        <taxon>Symbiodiniaceae</taxon>
        <taxon>Symbiodinium</taxon>
    </lineage>
</organism>
<dbReference type="OrthoDB" id="10446707at2759"/>
<sequence>MEVDDVEQAHRFLRTAHFLVPGSCFNSSQRQRRCCSNLGRAPRGCFDIWKAPHLCCHKARPRQPSESLTSRALLEGGPESGCAALADLAGAGITAWMERLLQLPKDLQAPCIAGSMANRLQAVSLSSASRALRRLRVWLVEHCPSRRALAAMRRNLLFWEKWHRSSGSCSRIVQNLTHALEACRAKFSQAPVLQVHIAKTAGSSLCSWANTSGFASRRLPDLRCQLPGDGPFWLGEKAAPATCQQRLRELARHNLSWSSIERWLDLPLCEELQYVAALRLPVTRTLHHFVHLLSFHHLGRFDLREKVDILALRQGLFHKVLRPPQWLLQDTSAQGGGHAGFRWPASTAQLRDWLQLWHGMASNYQVRSLAGAAGGLAYLEDCRGNAQVAVQEGRKV</sequence>
<keyword evidence="2" id="KW-1185">Reference proteome</keyword>
<proteinExistence type="predicted"/>
<name>A0A812ML83_9DINO</name>
<evidence type="ECO:0000313" key="2">
    <source>
        <dbReference type="Proteomes" id="UP000604046"/>
    </source>
</evidence>
<evidence type="ECO:0000313" key="1">
    <source>
        <dbReference type="EMBL" id="CAE7272493.1"/>
    </source>
</evidence>
<protein>
    <submittedName>
        <fullName evidence="1">CYP704B1 protein</fullName>
    </submittedName>
</protein>
<dbReference type="EMBL" id="CAJNDS010001680">
    <property type="protein sequence ID" value="CAE7272493.1"/>
    <property type="molecule type" value="Genomic_DNA"/>
</dbReference>
<accession>A0A812ML83</accession>
<reference evidence="1" key="1">
    <citation type="submission" date="2021-02" db="EMBL/GenBank/DDBJ databases">
        <authorList>
            <person name="Dougan E. K."/>
            <person name="Rhodes N."/>
            <person name="Thang M."/>
            <person name="Chan C."/>
        </authorList>
    </citation>
    <scope>NUCLEOTIDE SEQUENCE</scope>
</reference>
<dbReference type="AlphaFoldDB" id="A0A812ML83"/>
<comment type="caution">
    <text evidence="1">The sequence shown here is derived from an EMBL/GenBank/DDBJ whole genome shotgun (WGS) entry which is preliminary data.</text>
</comment>